<dbReference type="PANTHER" id="PTHR11406:SF23">
    <property type="entry name" value="PHOSPHOGLYCERATE KINASE 1, CHLOROPLASTIC-RELATED"/>
    <property type="match status" value="1"/>
</dbReference>
<dbReference type="UniPathway" id="UPA00109">
    <property type="reaction ID" value="UER00185"/>
</dbReference>
<evidence type="ECO:0000256" key="15">
    <source>
        <dbReference type="PIRSR" id="PIRSR000724-2"/>
    </source>
</evidence>
<dbReference type="GO" id="GO:0043531">
    <property type="term" value="F:ADP binding"/>
    <property type="evidence" value="ECO:0007669"/>
    <property type="project" value="TreeGrafter"/>
</dbReference>
<evidence type="ECO:0000256" key="1">
    <source>
        <dbReference type="ARBA" id="ARBA00000642"/>
    </source>
</evidence>
<feature type="binding site" evidence="14">
    <location>
        <position position="118"/>
    </location>
    <ligand>
        <name>(2R)-3-phosphoglycerate</name>
        <dbReference type="ChEBI" id="CHEBI:58272"/>
    </ligand>
</feature>
<feature type="binding site" evidence="13 14">
    <location>
        <begin position="24"/>
        <end position="26"/>
    </location>
    <ligand>
        <name>substrate</name>
    </ligand>
</feature>
<feature type="binding site" evidence="13 15">
    <location>
        <begin position="353"/>
        <end position="356"/>
    </location>
    <ligand>
        <name>ATP</name>
        <dbReference type="ChEBI" id="CHEBI:30616"/>
    </ligand>
</feature>
<dbReference type="GO" id="GO:0006096">
    <property type="term" value="P:glycolytic process"/>
    <property type="evidence" value="ECO:0007669"/>
    <property type="project" value="UniProtKB-UniRule"/>
</dbReference>
<keyword evidence="11 13" id="KW-0067">ATP-binding</keyword>
<dbReference type="EC" id="2.7.2.3" evidence="5 13"/>
<dbReference type="KEGG" id="spai:FPZ24_06565"/>
<keyword evidence="8 13" id="KW-0808">Transferase</keyword>
<evidence type="ECO:0000256" key="8">
    <source>
        <dbReference type="ARBA" id="ARBA00022679"/>
    </source>
</evidence>
<dbReference type="GO" id="GO:0005524">
    <property type="term" value="F:ATP binding"/>
    <property type="evidence" value="ECO:0007669"/>
    <property type="project" value="UniProtKB-KW"/>
</dbReference>
<organism evidence="17 18">
    <name type="scientific">Sphingomonas panacisoli</name>
    <dbReference type="NCBI Taxonomy" id="1813879"/>
    <lineage>
        <taxon>Bacteria</taxon>
        <taxon>Pseudomonadati</taxon>
        <taxon>Pseudomonadota</taxon>
        <taxon>Alphaproteobacteria</taxon>
        <taxon>Sphingomonadales</taxon>
        <taxon>Sphingomonadaceae</taxon>
        <taxon>Sphingomonas</taxon>
    </lineage>
</organism>
<feature type="binding site" evidence="14">
    <location>
        <position position="39"/>
    </location>
    <ligand>
        <name>(2R)-3-phosphoglycerate</name>
        <dbReference type="ChEBI" id="CHEBI:58272"/>
    </ligand>
</feature>
<comment type="catalytic activity">
    <reaction evidence="1 13 16">
        <text>(2R)-3-phosphoglycerate + ATP = (2R)-3-phospho-glyceroyl phosphate + ADP</text>
        <dbReference type="Rhea" id="RHEA:14801"/>
        <dbReference type="ChEBI" id="CHEBI:30616"/>
        <dbReference type="ChEBI" id="CHEBI:57604"/>
        <dbReference type="ChEBI" id="CHEBI:58272"/>
        <dbReference type="ChEBI" id="CHEBI:456216"/>
        <dbReference type="EC" id="2.7.2.3"/>
    </reaction>
</comment>
<evidence type="ECO:0000256" key="9">
    <source>
        <dbReference type="ARBA" id="ARBA00022741"/>
    </source>
</evidence>
<comment type="pathway">
    <text evidence="2 13">Carbohydrate degradation; glycolysis; pyruvate from D-glyceraldehyde 3-phosphate: step 2/5.</text>
</comment>
<feature type="binding site" evidence="13">
    <location>
        <position position="151"/>
    </location>
    <ligand>
        <name>substrate</name>
    </ligand>
</feature>
<evidence type="ECO:0000256" key="4">
    <source>
        <dbReference type="ARBA" id="ARBA00011245"/>
    </source>
</evidence>
<dbReference type="Pfam" id="PF00162">
    <property type="entry name" value="PGK"/>
    <property type="match status" value="1"/>
</dbReference>
<dbReference type="InterPro" id="IPR001576">
    <property type="entry name" value="Phosphoglycerate_kinase"/>
</dbReference>
<reference evidence="17 18" key="1">
    <citation type="submission" date="2019-07" db="EMBL/GenBank/DDBJ databases">
        <title>Full genome sequence of Sphingomonas sp. 4R-6-7(HKS19).</title>
        <authorList>
            <person name="Im W.-T."/>
        </authorList>
    </citation>
    <scope>NUCLEOTIDE SEQUENCE [LARGE SCALE GENOMIC DNA]</scope>
    <source>
        <strain evidence="17 18">HKS19</strain>
    </source>
</reference>
<dbReference type="Proteomes" id="UP000315673">
    <property type="component" value="Chromosome"/>
</dbReference>
<evidence type="ECO:0000256" key="12">
    <source>
        <dbReference type="ARBA" id="ARBA00023152"/>
    </source>
</evidence>
<comment type="caution">
    <text evidence="13">Lacks conserved residue(s) required for the propagation of feature annotation.</text>
</comment>
<keyword evidence="12 13" id="KW-0324">Glycolysis</keyword>
<name>A0A5B8LHT7_9SPHN</name>
<dbReference type="InterPro" id="IPR015911">
    <property type="entry name" value="Phosphoglycerate_kinase_CS"/>
</dbReference>
<evidence type="ECO:0000313" key="18">
    <source>
        <dbReference type="Proteomes" id="UP000315673"/>
    </source>
</evidence>
<evidence type="ECO:0000256" key="10">
    <source>
        <dbReference type="ARBA" id="ARBA00022777"/>
    </source>
</evidence>
<dbReference type="SUPFAM" id="SSF53748">
    <property type="entry name" value="Phosphoglycerate kinase"/>
    <property type="match status" value="1"/>
</dbReference>
<evidence type="ECO:0000256" key="13">
    <source>
        <dbReference type="HAMAP-Rule" id="MF_00145"/>
    </source>
</evidence>
<dbReference type="PROSITE" id="PS00111">
    <property type="entry name" value="PGLYCERATE_KINASE"/>
    <property type="match status" value="1"/>
</dbReference>
<dbReference type="RefSeq" id="WP_146570356.1">
    <property type="nucleotide sequence ID" value="NZ_CP042306.1"/>
</dbReference>
<proteinExistence type="inferred from homology"/>
<dbReference type="HAMAP" id="MF_00145">
    <property type="entry name" value="Phosphoglyc_kinase"/>
    <property type="match status" value="1"/>
</dbReference>
<dbReference type="EMBL" id="CP042306">
    <property type="protein sequence ID" value="QDZ07182.1"/>
    <property type="molecule type" value="Genomic_DNA"/>
</dbReference>
<keyword evidence="18" id="KW-1185">Reference proteome</keyword>
<dbReference type="InterPro" id="IPR015824">
    <property type="entry name" value="Phosphoglycerate_kinase_N"/>
</dbReference>
<evidence type="ECO:0000256" key="5">
    <source>
        <dbReference type="ARBA" id="ARBA00013061"/>
    </source>
</evidence>
<dbReference type="PRINTS" id="PR00477">
    <property type="entry name" value="PHGLYCKINASE"/>
</dbReference>
<dbReference type="InterPro" id="IPR036043">
    <property type="entry name" value="Phosphoglycerate_kinase_sf"/>
</dbReference>
<evidence type="ECO:0000256" key="6">
    <source>
        <dbReference type="ARBA" id="ARBA00016471"/>
    </source>
</evidence>
<dbReference type="FunFam" id="3.40.50.1260:FF:000006">
    <property type="entry name" value="Phosphoglycerate kinase"/>
    <property type="match status" value="1"/>
</dbReference>
<evidence type="ECO:0000313" key="17">
    <source>
        <dbReference type="EMBL" id="QDZ07182.1"/>
    </source>
</evidence>
<dbReference type="PANTHER" id="PTHR11406">
    <property type="entry name" value="PHOSPHOGLYCERATE KINASE"/>
    <property type="match status" value="1"/>
</dbReference>
<feature type="binding site" evidence="13">
    <location>
        <position position="39"/>
    </location>
    <ligand>
        <name>substrate</name>
    </ligand>
</feature>
<accession>A0A5B8LHT7</accession>
<keyword evidence="10 13" id="KW-0418">Kinase</keyword>
<dbReference type="Gene3D" id="3.40.50.1260">
    <property type="entry name" value="Phosphoglycerate kinase, N-terminal domain"/>
    <property type="match status" value="2"/>
</dbReference>
<feature type="binding site" evidence="13 15">
    <location>
        <position position="323"/>
    </location>
    <ligand>
        <name>ATP</name>
        <dbReference type="ChEBI" id="CHEBI:30616"/>
    </ligand>
</feature>
<dbReference type="GO" id="GO:0005829">
    <property type="term" value="C:cytosol"/>
    <property type="evidence" value="ECO:0007669"/>
    <property type="project" value="TreeGrafter"/>
</dbReference>
<feature type="binding site" evidence="13 14">
    <location>
        <begin position="62"/>
        <end position="65"/>
    </location>
    <ligand>
        <name>substrate</name>
    </ligand>
</feature>
<evidence type="ECO:0000256" key="7">
    <source>
        <dbReference type="ARBA" id="ARBA00022490"/>
    </source>
</evidence>
<comment type="subcellular location">
    <subcellularLocation>
        <location evidence="13">Cytoplasm</location>
    </subcellularLocation>
</comment>
<sequence length="397" mass="41541">MPRTFKTLDDMGDIAGKRVLVREDLNVPMADGAVTDDTRLRAAVPTVAELADKGAKVVVLAHFGRPKGQRNPEMSLAIVTKPFEQVLGRPVRFIDSDGASEAIAMLKDGDLAVLENTRFFAGEEKNDPEVVAMFAALGDLYVNDAFSAAHRAHASTEGLARTLPAFAGRQMEAELDALDKALGAPEHPVAAVVGGAKVSSKLDVLRHLVDKVDHLIIGGGMANTFLAARGVNVGKSLAEHDLTGTAEEIFDAADRAGCTIHLPYDVVVATEFKPNPATRTVNVHEVAPDEMILDIGPAATEALGDVLKNCRTLVWNGPLGAFETPPFDVATMSLAKTVAALTRDGSLVSVAGGGDTVAAVNQAGVAGDMTFISTAGGAFLEWMEGKELPGVKALSAS</sequence>
<dbReference type="PIRSF" id="PIRSF000724">
    <property type="entry name" value="Pgk"/>
    <property type="match status" value="1"/>
</dbReference>
<evidence type="ECO:0000256" key="3">
    <source>
        <dbReference type="ARBA" id="ARBA00008982"/>
    </source>
</evidence>
<keyword evidence="7 13" id="KW-0963">Cytoplasm</keyword>
<evidence type="ECO:0000256" key="11">
    <source>
        <dbReference type="ARBA" id="ARBA00022840"/>
    </source>
</evidence>
<evidence type="ECO:0000256" key="16">
    <source>
        <dbReference type="RuleBase" id="RU000532"/>
    </source>
</evidence>
<protein>
    <recommendedName>
        <fullName evidence="6 13">Phosphoglycerate kinase</fullName>
        <ecNumber evidence="5 13">2.7.2.3</ecNumber>
    </recommendedName>
</protein>
<comment type="subunit">
    <text evidence="4 13">Monomer.</text>
</comment>
<dbReference type="OrthoDB" id="9808460at2"/>
<gene>
    <name evidence="13" type="primary">pgk</name>
    <name evidence="17" type="ORF">FPZ24_06565</name>
</gene>
<feature type="binding site" evidence="13 15">
    <location>
        <position position="201"/>
    </location>
    <ligand>
        <name>ATP</name>
        <dbReference type="ChEBI" id="CHEBI:30616"/>
    </ligand>
</feature>
<comment type="similarity">
    <text evidence="3 13 16">Belongs to the phosphoglycerate kinase family.</text>
</comment>
<dbReference type="AlphaFoldDB" id="A0A5B8LHT7"/>
<evidence type="ECO:0000256" key="14">
    <source>
        <dbReference type="PIRSR" id="PIRSR000724-1"/>
    </source>
</evidence>
<evidence type="ECO:0000256" key="2">
    <source>
        <dbReference type="ARBA" id="ARBA00004838"/>
    </source>
</evidence>
<dbReference type="GO" id="GO:0004618">
    <property type="term" value="F:phosphoglycerate kinase activity"/>
    <property type="evidence" value="ECO:0007669"/>
    <property type="project" value="UniProtKB-UniRule"/>
</dbReference>
<keyword evidence="9 13" id="KW-0547">Nucleotide-binding</keyword>
<dbReference type="GO" id="GO:0006094">
    <property type="term" value="P:gluconeogenesis"/>
    <property type="evidence" value="ECO:0007669"/>
    <property type="project" value="TreeGrafter"/>
</dbReference>
<dbReference type="FunFam" id="3.40.50.1260:FF:000031">
    <property type="entry name" value="Phosphoglycerate kinase 1"/>
    <property type="match status" value="1"/>
</dbReference>
<feature type="binding site" evidence="14">
    <location>
        <position position="151"/>
    </location>
    <ligand>
        <name>(2R)-3-phosphoglycerate</name>
        <dbReference type="ChEBI" id="CHEBI:58272"/>
    </ligand>
</feature>
<feature type="binding site" evidence="13">
    <location>
        <position position="118"/>
    </location>
    <ligand>
        <name>substrate</name>
    </ligand>
</feature>